<dbReference type="PANTHER" id="PTHR28118:SF1">
    <property type="entry name" value="POLYNUCLEOTIDE 5'-TRIPHOSPHATASE CTL1-RELATED"/>
    <property type="match status" value="1"/>
</dbReference>
<dbReference type="GO" id="GO:0006370">
    <property type="term" value="P:7-methylguanosine mRNA capping"/>
    <property type="evidence" value="ECO:0007669"/>
    <property type="project" value="UniProtKB-UniRule"/>
</dbReference>
<evidence type="ECO:0000256" key="5">
    <source>
        <dbReference type="ARBA" id="ARBA00022801"/>
    </source>
</evidence>
<evidence type="ECO:0000313" key="11">
    <source>
        <dbReference type="Proteomes" id="UP000193642"/>
    </source>
</evidence>
<dbReference type="EC" id="3.6.1.74" evidence="8"/>
<dbReference type="OrthoDB" id="272147at2759"/>
<dbReference type="GO" id="GO:0004651">
    <property type="term" value="F:polynucleotide 5'-phosphatase activity"/>
    <property type="evidence" value="ECO:0007669"/>
    <property type="project" value="UniProtKB-UniRule"/>
</dbReference>
<comment type="function">
    <text evidence="8">First step of mRNA capping. Converts the 5'-triphosphate end of a nascent mRNA chain into a diphosphate end.</text>
</comment>
<organism evidence="10 11">
    <name type="scientific">Rhizoclosmatium globosum</name>
    <dbReference type="NCBI Taxonomy" id="329046"/>
    <lineage>
        <taxon>Eukaryota</taxon>
        <taxon>Fungi</taxon>
        <taxon>Fungi incertae sedis</taxon>
        <taxon>Chytridiomycota</taxon>
        <taxon>Chytridiomycota incertae sedis</taxon>
        <taxon>Chytridiomycetes</taxon>
        <taxon>Chytridiales</taxon>
        <taxon>Chytriomycetaceae</taxon>
        <taxon>Rhizoclosmatium</taxon>
    </lineage>
</organism>
<dbReference type="InterPro" id="IPR037009">
    <property type="entry name" value="mRNA_triPase_Cet1_sf"/>
</dbReference>
<sequence length="243" mass="28823">MQRYEPSMFRYRPQDDITRYVSEWIQRHITELNNSPHIEIEAKLGVLIDKRTQQRLHIHQIETEAVISDDHMRSARFKSDMTFVMRYTHRYELDKFYRSHRPGSEKVRVTIDTKTNDTIAVIEKKRIADLNIYSPSTQLDYRISINLELPADHPYSDEDSTHERNKDRLSYVFQCVQVDLTQVTDGVNGQKNHELECEIANMDVLLREKDKLDNRQQNQFQEIVGVLLNNVRALAKESNKFTR</sequence>
<evidence type="ECO:0000256" key="8">
    <source>
        <dbReference type="RuleBase" id="RU367053"/>
    </source>
</evidence>
<dbReference type="Pfam" id="PF02940">
    <property type="entry name" value="mRNA_triPase"/>
    <property type="match status" value="2"/>
</dbReference>
<dbReference type="InterPro" id="IPR040343">
    <property type="entry name" value="Cet1/Ctl1"/>
</dbReference>
<evidence type="ECO:0000256" key="6">
    <source>
        <dbReference type="ARBA" id="ARBA00023242"/>
    </source>
</evidence>
<comment type="subunit">
    <text evidence="8">Heterodimer. The mRNA-capping enzyme is composed of two separate chains alpha and beta, respectively a mRNA guanylyltransferase and an mRNA 5'-triphosphate monophosphatase.</text>
</comment>
<dbReference type="InterPro" id="IPR004206">
    <property type="entry name" value="mRNA_triPase_Cet1"/>
</dbReference>
<dbReference type="AlphaFoldDB" id="A0A1Y2C6Y7"/>
<keyword evidence="8" id="KW-0506">mRNA capping</keyword>
<dbReference type="InterPro" id="IPR033469">
    <property type="entry name" value="CYTH-like_dom_sf"/>
</dbReference>
<comment type="cofactor">
    <cofactor evidence="1 8">
        <name>Mg(2+)</name>
        <dbReference type="ChEBI" id="CHEBI:18420"/>
    </cofactor>
</comment>
<evidence type="ECO:0000256" key="4">
    <source>
        <dbReference type="ARBA" id="ARBA00022664"/>
    </source>
</evidence>
<comment type="similarity">
    <text evidence="3 8">Belongs to the fungal TPase family.</text>
</comment>
<comment type="caution">
    <text evidence="10">The sequence shown here is derived from an EMBL/GenBank/DDBJ whole genome shotgun (WGS) entry which is preliminary data.</text>
</comment>
<evidence type="ECO:0000256" key="3">
    <source>
        <dbReference type="ARBA" id="ARBA00006345"/>
    </source>
</evidence>
<dbReference type="SUPFAM" id="SSF55154">
    <property type="entry name" value="CYTH-like phosphatases"/>
    <property type="match status" value="1"/>
</dbReference>
<feature type="non-terminal residue" evidence="10">
    <location>
        <position position="1"/>
    </location>
</feature>
<dbReference type="EMBL" id="MCGO01000027">
    <property type="protein sequence ID" value="ORY42792.1"/>
    <property type="molecule type" value="Genomic_DNA"/>
</dbReference>
<evidence type="ECO:0000259" key="9">
    <source>
        <dbReference type="Pfam" id="PF02940"/>
    </source>
</evidence>
<feature type="domain" description="mRNA triphosphatase Cet1-like" evidence="9">
    <location>
        <begin position="14"/>
        <end position="83"/>
    </location>
</feature>
<protein>
    <recommendedName>
        <fullName evidence="8">mRNA-capping enzyme subunit beta</fullName>
        <ecNumber evidence="8">3.6.1.74</ecNumber>
    </recommendedName>
    <alternativeName>
        <fullName evidence="8">mRNA 5'-phosphatase</fullName>
    </alternativeName>
    <alternativeName>
        <fullName evidence="8">mRNA 5'-triphosphate monophosphatase</fullName>
    </alternativeName>
</protein>
<accession>A0A1Y2C6Y7</accession>
<evidence type="ECO:0000256" key="1">
    <source>
        <dbReference type="ARBA" id="ARBA00001946"/>
    </source>
</evidence>
<proteinExistence type="inferred from homology"/>
<dbReference type="CDD" id="cd07470">
    <property type="entry name" value="CYTH-like_mRNA_RTPase"/>
    <property type="match status" value="1"/>
</dbReference>
<comment type="catalytic activity">
    <reaction evidence="7">
        <text>a 5'-end triphospho-ribonucleoside in mRNA + H2O = a 5'-end diphospho-ribonucleoside in mRNA + phosphate + H(+)</text>
        <dbReference type="Rhea" id="RHEA:67004"/>
        <dbReference type="Rhea" id="RHEA-COMP:17164"/>
        <dbReference type="Rhea" id="RHEA-COMP:17165"/>
        <dbReference type="ChEBI" id="CHEBI:15377"/>
        <dbReference type="ChEBI" id="CHEBI:15378"/>
        <dbReference type="ChEBI" id="CHEBI:43474"/>
        <dbReference type="ChEBI" id="CHEBI:167616"/>
        <dbReference type="ChEBI" id="CHEBI:167618"/>
        <dbReference type="EC" id="3.6.1.74"/>
    </reaction>
    <physiologicalReaction direction="left-to-right" evidence="7">
        <dbReference type="Rhea" id="RHEA:67005"/>
    </physiologicalReaction>
</comment>
<evidence type="ECO:0000256" key="7">
    <source>
        <dbReference type="ARBA" id="ARBA00047740"/>
    </source>
</evidence>
<dbReference type="STRING" id="329046.A0A1Y2C6Y7"/>
<dbReference type="GO" id="GO:0140818">
    <property type="term" value="F:mRNA 5'-triphosphate monophosphatase activity"/>
    <property type="evidence" value="ECO:0007669"/>
    <property type="project" value="UniProtKB-EC"/>
</dbReference>
<name>A0A1Y2C6Y7_9FUNG</name>
<reference evidence="10 11" key="1">
    <citation type="submission" date="2016-07" db="EMBL/GenBank/DDBJ databases">
        <title>Pervasive Adenine N6-methylation of Active Genes in Fungi.</title>
        <authorList>
            <consortium name="DOE Joint Genome Institute"/>
            <person name="Mondo S.J."/>
            <person name="Dannebaum R.O."/>
            <person name="Kuo R.C."/>
            <person name="Labutti K."/>
            <person name="Haridas S."/>
            <person name="Kuo A."/>
            <person name="Salamov A."/>
            <person name="Ahrendt S.R."/>
            <person name="Lipzen A."/>
            <person name="Sullivan W."/>
            <person name="Andreopoulos W.B."/>
            <person name="Clum A."/>
            <person name="Lindquist E."/>
            <person name="Daum C."/>
            <person name="Ramamoorthy G.K."/>
            <person name="Gryganskyi A."/>
            <person name="Culley D."/>
            <person name="Magnuson J.K."/>
            <person name="James T.Y."/>
            <person name="O'Malley M.A."/>
            <person name="Stajich J.E."/>
            <person name="Spatafora J.W."/>
            <person name="Visel A."/>
            <person name="Grigoriev I.V."/>
        </authorList>
    </citation>
    <scope>NUCLEOTIDE SEQUENCE [LARGE SCALE GENOMIC DNA]</scope>
    <source>
        <strain evidence="10 11">JEL800</strain>
    </source>
</reference>
<keyword evidence="11" id="KW-1185">Reference proteome</keyword>
<comment type="subcellular location">
    <subcellularLocation>
        <location evidence="2 8">Nucleus</location>
    </subcellularLocation>
</comment>
<evidence type="ECO:0000313" key="10">
    <source>
        <dbReference type="EMBL" id="ORY42792.1"/>
    </source>
</evidence>
<keyword evidence="4 8" id="KW-0507">mRNA processing</keyword>
<dbReference type="Gene3D" id="3.20.100.10">
    <property type="entry name" value="mRNA triphosphatase Cet1-like"/>
    <property type="match status" value="2"/>
</dbReference>
<gene>
    <name evidence="10" type="ORF">BCR33DRAFT_717996</name>
</gene>
<evidence type="ECO:0000256" key="2">
    <source>
        <dbReference type="ARBA" id="ARBA00004123"/>
    </source>
</evidence>
<dbReference type="Proteomes" id="UP000193642">
    <property type="component" value="Unassembled WGS sequence"/>
</dbReference>
<feature type="domain" description="mRNA triphosphatase Cet1-like" evidence="9">
    <location>
        <begin position="84"/>
        <end position="199"/>
    </location>
</feature>
<dbReference type="PANTHER" id="PTHR28118">
    <property type="entry name" value="POLYNUCLEOTIDE 5'-TRIPHOSPHATASE-RELATED"/>
    <property type="match status" value="1"/>
</dbReference>
<keyword evidence="5 8" id="KW-0378">Hydrolase</keyword>
<dbReference type="GO" id="GO:0031533">
    <property type="term" value="C:mRNA capping enzyme complex"/>
    <property type="evidence" value="ECO:0007669"/>
    <property type="project" value="UniProtKB-UniRule"/>
</dbReference>
<keyword evidence="6 8" id="KW-0539">Nucleus</keyword>